<dbReference type="RefSeq" id="WP_094832966.1">
    <property type="nucleotide sequence ID" value="NZ_NEVR01000006.1"/>
</dbReference>
<evidence type="ECO:0008006" key="4">
    <source>
        <dbReference type="Google" id="ProtNLM"/>
    </source>
</evidence>
<name>A0ABX4ETX8_9BORD</name>
<keyword evidence="1" id="KW-0732">Signal</keyword>
<accession>A0ABX4ETX8</accession>
<protein>
    <recommendedName>
        <fullName evidence="4">PBCV-specific basic adaptor domain-containing protein</fullName>
    </recommendedName>
</protein>
<feature type="chain" id="PRO_5047112246" description="PBCV-specific basic adaptor domain-containing protein" evidence="1">
    <location>
        <begin position="26"/>
        <end position="111"/>
    </location>
</feature>
<gene>
    <name evidence="2" type="ORF">CAL27_23655</name>
</gene>
<dbReference type="EMBL" id="NEVR01000006">
    <property type="protein sequence ID" value="OZI57235.1"/>
    <property type="molecule type" value="Genomic_DNA"/>
</dbReference>
<keyword evidence="3" id="KW-1185">Reference proteome</keyword>
<organism evidence="2 3">
    <name type="scientific">Bordetella genomosp. 1</name>
    <dbReference type="NCBI Taxonomy" id="1395607"/>
    <lineage>
        <taxon>Bacteria</taxon>
        <taxon>Pseudomonadati</taxon>
        <taxon>Pseudomonadota</taxon>
        <taxon>Betaproteobacteria</taxon>
        <taxon>Burkholderiales</taxon>
        <taxon>Alcaligenaceae</taxon>
        <taxon>Bordetella</taxon>
    </lineage>
</organism>
<evidence type="ECO:0000313" key="2">
    <source>
        <dbReference type="EMBL" id="OZI57235.1"/>
    </source>
</evidence>
<dbReference type="Proteomes" id="UP000216354">
    <property type="component" value="Unassembled WGS sequence"/>
</dbReference>
<comment type="caution">
    <text evidence="2">The sequence shown here is derived from an EMBL/GenBank/DDBJ whole genome shotgun (WGS) entry which is preliminary data.</text>
</comment>
<feature type="signal peptide" evidence="1">
    <location>
        <begin position="1"/>
        <end position="25"/>
    </location>
</feature>
<reference evidence="2 3" key="1">
    <citation type="submission" date="2017-05" db="EMBL/GenBank/DDBJ databases">
        <title>Complete and WGS of Bordetella genogroups.</title>
        <authorList>
            <person name="Spilker T."/>
            <person name="Lipuma J."/>
        </authorList>
    </citation>
    <scope>NUCLEOTIDE SEQUENCE [LARGE SCALE GENOMIC DNA]</scope>
    <source>
        <strain evidence="2 3">AU9795</strain>
    </source>
</reference>
<sequence length="111" mass="11193">MLVVLLRLLLAALVLWSAGAMPALAANTPCSGSKGGISHCEGETFVCRDGSASGSRKSCPAYTGQAPRLAQPPPAASGGTGCSCAANAWCTGPRGGTYCLTSSGSKRYLRK</sequence>
<proteinExistence type="predicted"/>
<evidence type="ECO:0000256" key="1">
    <source>
        <dbReference type="SAM" id="SignalP"/>
    </source>
</evidence>
<evidence type="ECO:0000313" key="3">
    <source>
        <dbReference type="Proteomes" id="UP000216354"/>
    </source>
</evidence>